<reference evidence="2 3" key="1">
    <citation type="submission" date="2020-03" db="EMBL/GenBank/DDBJ databases">
        <title>Is there a link between lipid content and antibiotic production in Streptomyces?</title>
        <authorList>
            <person name="David M."/>
            <person name="Lejeune C."/>
            <person name="Abreu S."/>
            <person name="Thibessard A."/>
            <person name="Leblond P."/>
            <person name="Chaminade P."/>
            <person name="Virolle M.-J."/>
        </authorList>
    </citation>
    <scope>NUCLEOTIDE SEQUENCE [LARGE SCALE GENOMIC DNA]</scope>
    <source>
        <strain evidence="2 3">DSM 41481</strain>
    </source>
</reference>
<evidence type="ECO:0000313" key="2">
    <source>
        <dbReference type="EMBL" id="QIT45448.1"/>
    </source>
</evidence>
<dbReference type="RefSeq" id="WP_143648397.1">
    <property type="nucleotide sequence ID" value="NZ_CM007717.1"/>
</dbReference>
<gene>
    <name evidence="2" type="ORF">HCX60_19475</name>
</gene>
<evidence type="ECO:0000256" key="1">
    <source>
        <dbReference type="SAM" id="MobiDB-lite"/>
    </source>
</evidence>
<dbReference type="EMBL" id="CP050692">
    <property type="protein sequence ID" value="QIT45448.1"/>
    <property type="molecule type" value="Genomic_DNA"/>
</dbReference>
<evidence type="ECO:0000313" key="3">
    <source>
        <dbReference type="Proteomes" id="UP000502504"/>
    </source>
</evidence>
<dbReference type="PROSITE" id="PS51257">
    <property type="entry name" value="PROKAR_LIPOPROTEIN"/>
    <property type="match status" value="1"/>
</dbReference>
<sequence length="211" mass="22082">MKIKTGRVALTAMVLMALVGCERGRAEGSENSTSPASGAQSSTQAGLSPEDLQSRWWTWALSEPVGTNPVADEDGSDCERNQPSDVWFLAGTFGTQAKRTCSVPEGVPVAFPLVNLMGEPTDCAIFMNSANGSAVLDGEEVDSETSLGESISVQSVALNPVTGTDGRFTTTGCGLWVQLPPLKPGNHTLTIRGRAQDFAVDVDYSLTVGAA</sequence>
<protein>
    <submittedName>
        <fullName evidence="2">Signal protein</fullName>
    </submittedName>
</protein>
<organism evidence="2 3">
    <name type="scientific">Streptomyces antibioticus</name>
    <dbReference type="NCBI Taxonomy" id="1890"/>
    <lineage>
        <taxon>Bacteria</taxon>
        <taxon>Bacillati</taxon>
        <taxon>Actinomycetota</taxon>
        <taxon>Actinomycetes</taxon>
        <taxon>Kitasatosporales</taxon>
        <taxon>Streptomycetaceae</taxon>
        <taxon>Streptomyces</taxon>
    </lineage>
</organism>
<dbReference type="AlphaFoldDB" id="A0AAE6Y9D7"/>
<accession>A0AAE6Y9D7</accession>
<name>A0AAE6Y9D7_STRAT</name>
<dbReference type="Proteomes" id="UP000502504">
    <property type="component" value="Chromosome"/>
</dbReference>
<feature type="compositionally biased region" description="Polar residues" evidence="1">
    <location>
        <begin position="29"/>
        <end position="46"/>
    </location>
</feature>
<feature type="region of interest" description="Disordered" evidence="1">
    <location>
        <begin position="26"/>
        <end position="48"/>
    </location>
</feature>
<proteinExistence type="predicted"/>